<feature type="non-terminal residue" evidence="7">
    <location>
        <position position="1"/>
    </location>
</feature>
<proteinExistence type="inferred from homology"/>
<evidence type="ECO:0000256" key="1">
    <source>
        <dbReference type="ARBA" id="ARBA00004442"/>
    </source>
</evidence>
<evidence type="ECO:0000256" key="5">
    <source>
        <dbReference type="ARBA" id="ARBA00023237"/>
    </source>
</evidence>
<evidence type="ECO:0000313" key="8">
    <source>
        <dbReference type="Proteomes" id="UP000298340"/>
    </source>
</evidence>
<comment type="subcellular location">
    <subcellularLocation>
        <location evidence="1">Cell outer membrane</location>
    </subcellularLocation>
</comment>
<keyword evidence="5" id="KW-0998">Cell outer membrane</keyword>
<comment type="similarity">
    <text evidence="2">Belongs to the SusD family.</text>
</comment>
<dbReference type="Proteomes" id="UP000298340">
    <property type="component" value="Unassembled WGS sequence"/>
</dbReference>
<dbReference type="Gene3D" id="1.25.40.390">
    <property type="match status" value="1"/>
</dbReference>
<dbReference type="EMBL" id="QWDN01000247">
    <property type="protein sequence ID" value="TEB41420.1"/>
    <property type="molecule type" value="Genomic_DNA"/>
</dbReference>
<organism evidence="7 8">
    <name type="scientific">Flavobacterium circumlabens</name>
    <dbReference type="NCBI Taxonomy" id="2133765"/>
    <lineage>
        <taxon>Bacteria</taxon>
        <taxon>Pseudomonadati</taxon>
        <taxon>Bacteroidota</taxon>
        <taxon>Flavobacteriia</taxon>
        <taxon>Flavobacteriales</taxon>
        <taxon>Flavobacteriaceae</taxon>
        <taxon>Flavobacterium</taxon>
    </lineage>
</organism>
<keyword evidence="4" id="KW-0472">Membrane</keyword>
<protein>
    <submittedName>
        <fullName evidence="7">RagB/SusD family nutrient uptake outer membrane protein</fullName>
    </submittedName>
</protein>
<accession>A0A4Y7U4R7</accession>
<evidence type="ECO:0000313" key="7">
    <source>
        <dbReference type="EMBL" id="TEB41420.1"/>
    </source>
</evidence>
<sequence length="77" mass="9046">DKFLERLKTERVLELAGESVRWEDLKRWGDLDTQASVDKISLRDPDFKTFTVGKNHRLPIPQVDVDNNPNLDQHPEY</sequence>
<dbReference type="RefSeq" id="WP_134092333.1">
    <property type="nucleotide sequence ID" value="NZ_QWDN01000247.1"/>
</dbReference>
<dbReference type="SUPFAM" id="SSF48452">
    <property type="entry name" value="TPR-like"/>
    <property type="match status" value="1"/>
</dbReference>
<dbReference type="InterPro" id="IPR012944">
    <property type="entry name" value="SusD_RagB_dom"/>
</dbReference>
<comment type="caution">
    <text evidence="7">The sequence shown here is derived from an EMBL/GenBank/DDBJ whole genome shotgun (WGS) entry which is preliminary data.</text>
</comment>
<evidence type="ECO:0000256" key="3">
    <source>
        <dbReference type="ARBA" id="ARBA00022729"/>
    </source>
</evidence>
<name>A0A4Y7U4R7_9FLAO</name>
<evidence type="ECO:0000259" key="6">
    <source>
        <dbReference type="Pfam" id="PF07980"/>
    </source>
</evidence>
<evidence type="ECO:0000256" key="4">
    <source>
        <dbReference type="ARBA" id="ARBA00023136"/>
    </source>
</evidence>
<dbReference type="Pfam" id="PF07980">
    <property type="entry name" value="SusD_RagB"/>
    <property type="match status" value="1"/>
</dbReference>
<keyword evidence="3" id="KW-0732">Signal</keyword>
<evidence type="ECO:0000256" key="2">
    <source>
        <dbReference type="ARBA" id="ARBA00006275"/>
    </source>
</evidence>
<feature type="domain" description="RagB/SusD" evidence="6">
    <location>
        <begin position="1"/>
        <end position="77"/>
    </location>
</feature>
<dbReference type="AlphaFoldDB" id="A0A4Y7U4R7"/>
<gene>
    <name evidence="7" type="ORF">D0809_25620</name>
</gene>
<reference evidence="7 8" key="1">
    <citation type="journal article" date="2018" name="Syst. Appl. Microbiol.">
        <title>Flavobacterium circumlabens sp. nov. and Flavobacterium cupreum sp. nov., two psychrotrophic species isolated from Antarctic environmental samples.</title>
        <authorList>
            <person name="Kralova S."/>
            <person name="Busse H.J."/>
            <person name="Svec P."/>
            <person name="Maslanova I."/>
            <person name="Stankova E."/>
            <person name="Bartak M."/>
            <person name="Sedlacek I."/>
        </authorList>
    </citation>
    <scope>NUCLEOTIDE SEQUENCE [LARGE SCALE GENOMIC DNA]</scope>
    <source>
        <strain evidence="7 8">CCM 8828</strain>
    </source>
</reference>
<dbReference type="GO" id="GO:0009279">
    <property type="term" value="C:cell outer membrane"/>
    <property type="evidence" value="ECO:0007669"/>
    <property type="project" value="UniProtKB-SubCell"/>
</dbReference>
<dbReference type="InterPro" id="IPR011990">
    <property type="entry name" value="TPR-like_helical_dom_sf"/>
</dbReference>